<feature type="region of interest" description="Disordered" evidence="4">
    <location>
        <begin position="219"/>
        <end position="259"/>
    </location>
</feature>
<reference evidence="5" key="1">
    <citation type="journal article" date="2000" name="Virology">
        <title>A heterogeneous population of defective RNAs is associated with lettuce infectious yellows virus.</title>
        <authorList>
            <person name="Rubio L."/>
            <person name="Yeh H.H."/>
            <person name="Tian T."/>
            <person name="Falk B.W."/>
        </authorList>
    </citation>
    <scope>NUCLEOTIDE SEQUENCE</scope>
</reference>
<organismHost>
    <name type="scientific">Cucurbita pepo</name>
    <name type="common">Vegetable marrow</name>
    <name type="synonym">Summer squash</name>
    <dbReference type="NCBI Taxonomy" id="3663"/>
</organismHost>
<feature type="compositionally biased region" description="Basic and acidic residues" evidence="4">
    <location>
        <begin position="245"/>
        <end position="259"/>
    </location>
</feature>
<feature type="compositionally biased region" description="Basic and acidic residues" evidence="4">
    <location>
        <begin position="219"/>
        <end position="236"/>
    </location>
</feature>
<organismHost>
    <name type="scientific">Beta vulgaris</name>
    <name type="common">Sugar beet</name>
    <dbReference type="NCBI Taxonomy" id="161934"/>
</organismHost>
<evidence type="ECO:0000256" key="2">
    <source>
        <dbReference type="ARBA" id="ARBA00022561"/>
    </source>
</evidence>
<dbReference type="EMBL" id="AF229381">
    <property type="protein sequence ID" value="AAF65757.1"/>
    <property type="molecule type" value="Genomic_RNA"/>
</dbReference>
<organismHost>
    <name type="scientific">Cucurbita moschata</name>
    <name type="common">Winter crookneck squash</name>
    <name type="synonym">Cucurbita pepo var. moschata</name>
    <dbReference type="NCBI Taxonomy" id="3662"/>
</organismHost>
<organismHost>
    <name type="scientific">Cucumis melo</name>
    <name type="common">Muskmelon</name>
    <dbReference type="NCBI Taxonomy" id="3656"/>
</organismHost>
<name>Q9IZQ9_LIYV</name>
<dbReference type="GO" id="GO:0019028">
    <property type="term" value="C:viral capsid"/>
    <property type="evidence" value="ECO:0007669"/>
    <property type="project" value="UniProtKB-KW"/>
</dbReference>
<organismHost>
    <name type="scientific">Cucurbita maxima</name>
    <name type="common">Pumpkin</name>
    <name type="synonym">Winter squash</name>
    <dbReference type="NCBI Taxonomy" id="3661"/>
</organismHost>
<sequence length="452" mass="51899">MLEAECDEVELTSRDVGDYLMFKTRITDNFTGDLTLNINTSNLIKFKTCSFFICYGDDKDRYELGWTSTSTSRSIFQHYKDGKYIRDFRIQDPFPILSGSTFPVVISNIIANRVAFRMSRRLNNVIVDKLKNNIIEFLLVVYLDVDTGKIKPNTILKNLDLSSLFIVFSNNGNNKINLPYEIELQTKDRGIVYTKMGNPISYNLFNKFEDLLGIETKGVDKPEDKPKPVFDDKGKQPTDTVPPVDDGKPDISKPGEKQGDIDVASKFNNIVMAKLKAQSSSDPLTKKQCDQLMLSLIKWFEKFGITKDNARLLIFQFGISFSTSKENLNNITNNIVVENDKGGFVKILKIDYLNKLYGSIPESHTYNLERVLLRHYAQEILILLRSKVLEWPRKLARNKGIFEQYTYMACDFFDTAELELTEAETTALTTVKSWTMNHYKKKRQIVNSSQLE</sequence>
<evidence type="ECO:0000256" key="1">
    <source>
        <dbReference type="ARBA" id="ARBA00004328"/>
    </source>
</evidence>
<dbReference type="Pfam" id="PF01785">
    <property type="entry name" value="Closter_coat"/>
    <property type="match status" value="1"/>
</dbReference>
<evidence type="ECO:0000256" key="4">
    <source>
        <dbReference type="SAM" id="MobiDB-lite"/>
    </source>
</evidence>
<organismHost>
    <name type="scientific">Lactuca sativa</name>
    <name type="common">Garden lettuce</name>
    <dbReference type="NCBI Taxonomy" id="4236"/>
</organismHost>
<organismHost>
    <name type="scientific">Citrullus lanatus</name>
    <name type="common">Watermelon</name>
    <name type="synonym">Citrullus vulgaris</name>
    <dbReference type="NCBI Taxonomy" id="3654"/>
</organismHost>
<keyword evidence="3" id="KW-0946">Virion</keyword>
<protein>
    <submittedName>
        <fullName evidence="5">Coat protein minor</fullName>
    </submittedName>
</protein>
<dbReference type="InterPro" id="IPR002679">
    <property type="entry name" value="Closter_coat"/>
</dbReference>
<comment type="subcellular location">
    <subcellularLocation>
        <location evidence="1">Virion</location>
    </subcellularLocation>
</comment>
<organism evidence="5">
    <name type="scientific">Lettuce infectious yellows virus</name>
    <name type="common">LIYV</name>
    <dbReference type="NCBI Taxonomy" id="31713"/>
    <lineage>
        <taxon>Viruses</taxon>
        <taxon>Riboviria</taxon>
        <taxon>Orthornavirae</taxon>
        <taxon>Kitrinoviricota</taxon>
        <taxon>Alsuviricetes</taxon>
        <taxon>Martellivirales</taxon>
        <taxon>Closteroviridae</taxon>
        <taxon>Crinivirus</taxon>
        <taxon>Crinivirus lactucaflavi</taxon>
    </lineage>
</organism>
<evidence type="ECO:0000313" key="5">
    <source>
        <dbReference type="EMBL" id="AAF65757.1"/>
    </source>
</evidence>
<accession>Q9IZQ9</accession>
<proteinExistence type="predicted"/>
<organismHost>
    <name type="scientific">Daucus carota</name>
    <name type="common">Wild carrot</name>
    <dbReference type="NCBI Taxonomy" id="4039"/>
</organismHost>
<keyword evidence="2 5" id="KW-0167">Capsid protein</keyword>
<evidence type="ECO:0000256" key="3">
    <source>
        <dbReference type="ARBA" id="ARBA00022844"/>
    </source>
</evidence>